<organism evidence="2 3">
    <name type="scientific">Cytospora leucostoma</name>
    <dbReference type="NCBI Taxonomy" id="1230097"/>
    <lineage>
        <taxon>Eukaryota</taxon>
        <taxon>Fungi</taxon>
        <taxon>Dikarya</taxon>
        <taxon>Ascomycota</taxon>
        <taxon>Pezizomycotina</taxon>
        <taxon>Sordariomycetes</taxon>
        <taxon>Sordariomycetidae</taxon>
        <taxon>Diaporthales</taxon>
        <taxon>Cytosporaceae</taxon>
        <taxon>Cytospora</taxon>
    </lineage>
</organism>
<dbReference type="AlphaFoldDB" id="A0A423XAQ2"/>
<evidence type="ECO:0000256" key="1">
    <source>
        <dbReference type="SAM" id="MobiDB-lite"/>
    </source>
</evidence>
<dbReference type="InParanoid" id="A0A423XAQ2"/>
<feature type="compositionally biased region" description="Polar residues" evidence="1">
    <location>
        <begin position="49"/>
        <end position="71"/>
    </location>
</feature>
<feature type="compositionally biased region" description="Low complexity" evidence="1">
    <location>
        <begin position="94"/>
        <end position="106"/>
    </location>
</feature>
<dbReference type="EMBL" id="LKEB01000022">
    <property type="protein sequence ID" value="ROW13003.1"/>
    <property type="molecule type" value="Genomic_DNA"/>
</dbReference>
<dbReference type="OrthoDB" id="2593732at2759"/>
<dbReference type="Proteomes" id="UP000285146">
    <property type="component" value="Unassembled WGS sequence"/>
</dbReference>
<evidence type="ECO:0000313" key="2">
    <source>
        <dbReference type="EMBL" id="ROW13003.1"/>
    </source>
</evidence>
<reference evidence="2 3" key="1">
    <citation type="submission" date="2015-09" db="EMBL/GenBank/DDBJ databases">
        <title>Host preference determinants of Valsa canker pathogens revealed by comparative genomics.</title>
        <authorList>
            <person name="Yin Z."/>
            <person name="Huang L."/>
        </authorList>
    </citation>
    <scope>NUCLEOTIDE SEQUENCE [LARGE SCALE GENOMIC DNA]</scope>
    <source>
        <strain evidence="2 3">SXYLt</strain>
    </source>
</reference>
<sequence>MITPTEEPPAGLPFASAVTPITELNFEGLNSDEHIEYVIHPGLHTDVTFSPSLSQPPSIASTKNGRSSSSAMEAAGDSLSPSTSEISARQRPDYQQQGYRQNGRYGPVPDMNSFARSLYSCVPNQVQQLMPVIEQPDATINCVSHASSDQSSPVPYEQSYQVTSDGHGRQHCQYQITTLAPALSRQQEQLTSNHSPKDLITDAPFGLPEEVRVHDAILGRETEDGSWVAIFRQLHGVDAAWELPTDWVPAGYHR</sequence>
<feature type="region of interest" description="Disordered" evidence="1">
    <location>
        <begin position="49"/>
        <end position="106"/>
    </location>
</feature>
<protein>
    <submittedName>
        <fullName evidence="2">Uncharacterized protein</fullName>
    </submittedName>
</protein>
<dbReference type="STRING" id="1230097.A0A423XAQ2"/>
<proteinExistence type="predicted"/>
<gene>
    <name evidence="2" type="ORF">VPNG_05939</name>
</gene>
<accession>A0A423XAQ2</accession>
<feature type="region of interest" description="Disordered" evidence="1">
    <location>
        <begin position="144"/>
        <end position="164"/>
    </location>
</feature>
<keyword evidence="3" id="KW-1185">Reference proteome</keyword>
<comment type="caution">
    <text evidence="2">The sequence shown here is derived from an EMBL/GenBank/DDBJ whole genome shotgun (WGS) entry which is preliminary data.</text>
</comment>
<name>A0A423XAQ2_9PEZI</name>
<evidence type="ECO:0000313" key="3">
    <source>
        <dbReference type="Proteomes" id="UP000285146"/>
    </source>
</evidence>